<reference evidence="2 3" key="1">
    <citation type="submission" date="2020-08" db="EMBL/GenBank/DDBJ databases">
        <title>Genomic Encyclopedia of Type Strains, Phase IV (KMG-IV): sequencing the most valuable type-strain genomes for metagenomic binning, comparative biology and taxonomic classification.</title>
        <authorList>
            <person name="Goeker M."/>
        </authorList>
    </citation>
    <scope>NUCLEOTIDE SEQUENCE [LARGE SCALE GENOMIC DNA]</scope>
    <source>
        <strain evidence="2 3">DSM 17328</strain>
    </source>
</reference>
<protein>
    <submittedName>
        <fullName evidence="2">Pimeloyl-ACP methyl ester carboxylesterase</fullName>
    </submittedName>
</protein>
<dbReference type="Pfam" id="PF12697">
    <property type="entry name" value="Abhydrolase_6"/>
    <property type="match status" value="1"/>
</dbReference>
<comment type="caution">
    <text evidence="2">The sequence shown here is derived from an EMBL/GenBank/DDBJ whole genome shotgun (WGS) entry which is preliminary data.</text>
</comment>
<dbReference type="AlphaFoldDB" id="A0A7W7AZA3"/>
<proteinExistence type="predicted"/>
<dbReference type="SUPFAM" id="SSF53474">
    <property type="entry name" value="alpha/beta-Hydrolases"/>
    <property type="match status" value="1"/>
</dbReference>
<dbReference type="RefSeq" id="WP_184065224.1">
    <property type="nucleotide sequence ID" value="NZ_JACHNZ010000005.1"/>
</dbReference>
<dbReference type="PANTHER" id="PTHR43194">
    <property type="entry name" value="HYDROLASE ALPHA/BETA FOLD FAMILY"/>
    <property type="match status" value="1"/>
</dbReference>
<evidence type="ECO:0000313" key="3">
    <source>
        <dbReference type="Proteomes" id="UP000566324"/>
    </source>
</evidence>
<feature type="domain" description="AB hydrolase-1" evidence="1">
    <location>
        <begin position="55"/>
        <end position="306"/>
    </location>
</feature>
<evidence type="ECO:0000259" key="1">
    <source>
        <dbReference type="Pfam" id="PF12697"/>
    </source>
</evidence>
<dbReference type="Proteomes" id="UP000566324">
    <property type="component" value="Unassembled WGS sequence"/>
</dbReference>
<sequence length="326" mass="35966">MANGLSDIDRTWTNGAPVPNWFEQALSVPREEGFVEVDGVPIHYLRWGDPTKPPVLMTHGFLAHARCFAFIAPLFAADYDIVAYDLSGMGDSGARDFSDDEIRAREMIGVARELGLLDRAAKPIVVAHSFGARIGVKAVTNSPDSFDGLIACDLMVLRPEAQAALWESGHKRPGSGDPNKPVSRYPDFATARSRYIVSPSQDAGEPFLMDYMAYHSLRDTGEYWTWKYSPKVFGVPTDRDAWGLMGKRLVDAPGRKAIIHGQQSALFTADSRQYICELGGENIPVVQIPEARHHLMLDQPLAFAAAIAAFLGEWTAMRDIKCKVEV</sequence>
<dbReference type="EMBL" id="JACHNZ010000005">
    <property type="protein sequence ID" value="MBB4631126.1"/>
    <property type="molecule type" value="Genomic_DNA"/>
</dbReference>
<dbReference type="PANTHER" id="PTHR43194:SF5">
    <property type="entry name" value="PIMELOYL-[ACYL-CARRIER PROTEIN] METHYL ESTER ESTERASE"/>
    <property type="match status" value="1"/>
</dbReference>
<organism evidence="2 3">
    <name type="scientific">Sphingosinicella soli</name>
    <dbReference type="NCBI Taxonomy" id="333708"/>
    <lineage>
        <taxon>Bacteria</taxon>
        <taxon>Pseudomonadati</taxon>
        <taxon>Pseudomonadota</taxon>
        <taxon>Alphaproteobacteria</taxon>
        <taxon>Sphingomonadales</taxon>
        <taxon>Sphingosinicellaceae</taxon>
        <taxon>Sphingosinicella</taxon>
    </lineage>
</organism>
<dbReference type="InterPro" id="IPR000073">
    <property type="entry name" value="AB_hydrolase_1"/>
</dbReference>
<keyword evidence="3" id="KW-1185">Reference proteome</keyword>
<name>A0A7W7AZA3_9SPHN</name>
<dbReference type="Gene3D" id="3.40.50.1820">
    <property type="entry name" value="alpha/beta hydrolase"/>
    <property type="match status" value="1"/>
</dbReference>
<evidence type="ECO:0000313" key="2">
    <source>
        <dbReference type="EMBL" id="MBB4631126.1"/>
    </source>
</evidence>
<gene>
    <name evidence="2" type="ORF">GGQ98_000733</name>
</gene>
<dbReference type="InterPro" id="IPR050228">
    <property type="entry name" value="Carboxylesterase_BioH"/>
</dbReference>
<dbReference type="InterPro" id="IPR029058">
    <property type="entry name" value="AB_hydrolase_fold"/>
</dbReference>
<accession>A0A7W7AZA3</accession>